<evidence type="ECO:0000256" key="7">
    <source>
        <dbReference type="ARBA" id="ARBA00022723"/>
    </source>
</evidence>
<evidence type="ECO:0000256" key="5">
    <source>
        <dbReference type="ARBA" id="ARBA00012369"/>
    </source>
</evidence>
<dbReference type="AlphaFoldDB" id="A0A915DL19"/>
<evidence type="ECO:0000256" key="8">
    <source>
        <dbReference type="ARBA" id="ARBA00022801"/>
    </source>
</evidence>
<sequence>MAAESKSQNSSLTSSNENHFFKIATLNCWAIPQPWPIGSKHRKLRIGKLIEALGACECNYDVVTLQELWSEDDFLLIAHQVAEKYPYSHYFHSGFTGSGTAIISQYPITSTLLHRYSLNGFAHHIHRGDWFGGKIVGMAEVTIGDLKVSIYTTHLHAEYNRKNDLYLPHRISQCYELAQFVRHTSLGADFVVLTGDFNIEPNDLGYHLVVNIAQLSDAWECRPNRDAPESFCAGMTCDRPDNCFTSPSVLKDSPQGKRLDYIMFQSRRVGLEVKECKNCFGQIESMDKPMNYSDHDGLCATFLMKADPPTESSSDRRSQSSVDRRLFLALCFILFALLVATLNIESSFPYLFVVVAIIRFVSTFSLWHGFIGLTIEMKALKETKFSMRKILRAIT</sequence>
<dbReference type="GO" id="GO:0046872">
    <property type="term" value="F:metal ion binding"/>
    <property type="evidence" value="ECO:0007669"/>
    <property type="project" value="UniProtKB-KW"/>
</dbReference>
<keyword evidence="9" id="KW-0460">Magnesium</keyword>
<evidence type="ECO:0000256" key="3">
    <source>
        <dbReference type="ARBA" id="ARBA00004991"/>
    </source>
</evidence>
<evidence type="ECO:0000313" key="17">
    <source>
        <dbReference type="WBParaSite" id="jg20487"/>
    </source>
</evidence>
<dbReference type="PANTHER" id="PTHR16320">
    <property type="entry name" value="SPHINGOMYELINASE FAMILY MEMBER"/>
    <property type="match status" value="1"/>
</dbReference>
<evidence type="ECO:0000256" key="2">
    <source>
        <dbReference type="ARBA" id="ARBA00004760"/>
    </source>
</evidence>
<feature type="transmembrane region" description="Helical" evidence="14">
    <location>
        <begin position="326"/>
        <end position="344"/>
    </location>
</feature>
<evidence type="ECO:0000256" key="11">
    <source>
        <dbReference type="ARBA" id="ARBA00022989"/>
    </source>
</evidence>
<dbReference type="WBParaSite" id="jg20487">
    <property type="protein sequence ID" value="jg20487"/>
    <property type="gene ID" value="jg20487"/>
</dbReference>
<name>A0A915DL19_9BILA</name>
<comment type="pathway">
    <text evidence="2">Lipid metabolism; sphingolipid metabolism.</text>
</comment>
<evidence type="ECO:0000259" key="15">
    <source>
        <dbReference type="Pfam" id="PF03372"/>
    </source>
</evidence>
<dbReference type="GO" id="GO:0006665">
    <property type="term" value="P:sphingolipid metabolic process"/>
    <property type="evidence" value="ECO:0007669"/>
    <property type="project" value="UniProtKB-KW"/>
</dbReference>
<dbReference type="InterPro" id="IPR036691">
    <property type="entry name" value="Endo/exonu/phosph_ase_sf"/>
</dbReference>
<comment type="similarity">
    <text evidence="4">Belongs to the neutral sphingomyelinase family.</text>
</comment>
<dbReference type="InterPro" id="IPR038772">
    <property type="entry name" value="Sph/SMPD2-like"/>
</dbReference>
<proteinExistence type="inferred from homology"/>
<accession>A0A915DL19</accession>
<evidence type="ECO:0000256" key="12">
    <source>
        <dbReference type="ARBA" id="ARBA00023098"/>
    </source>
</evidence>
<organism evidence="16 17">
    <name type="scientific">Ditylenchus dipsaci</name>
    <dbReference type="NCBI Taxonomy" id="166011"/>
    <lineage>
        <taxon>Eukaryota</taxon>
        <taxon>Metazoa</taxon>
        <taxon>Ecdysozoa</taxon>
        <taxon>Nematoda</taxon>
        <taxon>Chromadorea</taxon>
        <taxon>Rhabditida</taxon>
        <taxon>Tylenchina</taxon>
        <taxon>Tylenchomorpha</taxon>
        <taxon>Sphaerularioidea</taxon>
        <taxon>Anguinidae</taxon>
        <taxon>Anguininae</taxon>
        <taxon>Ditylenchus</taxon>
    </lineage>
</organism>
<dbReference type="PANTHER" id="PTHR16320:SF24">
    <property type="entry name" value="PHOSPHODIESTERASE, PUTATIVE-RELATED"/>
    <property type="match status" value="1"/>
</dbReference>
<dbReference type="Pfam" id="PF03372">
    <property type="entry name" value="Exo_endo_phos"/>
    <property type="match status" value="1"/>
</dbReference>
<comment type="subcellular location">
    <subcellularLocation>
        <location evidence="1">Membrane</location>
        <topology evidence="1">Multi-pass membrane protein</topology>
    </subcellularLocation>
</comment>
<protein>
    <recommendedName>
        <fullName evidence="5">sphingomyelin phosphodiesterase</fullName>
        <ecNumber evidence="5">3.1.4.12</ecNumber>
    </recommendedName>
</protein>
<evidence type="ECO:0000256" key="6">
    <source>
        <dbReference type="ARBA" id="ARBA00022692"/>
    </source>
</evidence>
<dbReference type="GO" id="GO:0016020">
    <property type="term" value="C:membrane"/>
    <property type="evidence" value="ECO:0007669"/>
    <property type="project" value="UniProtKB-SubCell"/>
</dbReference>
<dbReference type="SUPFAM" id="SSF56219">
    <property type="entry name" value="DNase I-like"/>
    <property type="match status" value="1"/>
</dbReference>
<keyword evidence="8" id="KW-0378">Hydrolase</keyword>
<evidence type="ECO:0000256" key="14">
    <source>
        <dbReference type="SAM" id="Phobius"/>
    </source>
</evidence>
<evidence type="ECO:0000256" key="9">
    <source>
        <dbReference type="ARBA" id="ARBA00022842"/>
    </source>
</evidence>
<dbReference type="GO" id="GO:0004767">
    <property type="term" value="F:sphingomyelin phosphodiesterase activity"/>
    <property type="evidence" value="ECO:0007669"/>
    <property type="project" value="UniProtKB-EC"/>
</dbReference>
<keyword evidence="13 14" id="KW-0472">Membrane</keyword>
<feature type="domain" description="Endonuclease/exonuclease/phosphatase" evidence="15">
    <location>
        <begin position="24"/>
        <end position="295"/>
    </location>
</feature>
<keyword evidence="12" id="KW-0443">Lipid metabolism</keyword>
<keyword evidence="6 14" id="KW-0812">Transmembrane</keyword>
<evidence type="ECO:0000256" key="10">
    <source>
        <dbReference type="ARBA" id="ARBA00022919"/>
    </source>
</evidence>
<evidence type="ECO:0000313" key="16">
    <source>
        <dbReference type="Proteomes" id="UP000887574"/>
    </source>
</evidence>
<keyword evidence="11 14" id="KW-1133">Transmembrane helix</keyword>
<dbReference type="InterPro" id="IPR005135">
    <property type="entry name" value="Endo/exonuclease/phosphatase"/>
</dbReference>
<dbReference type="EC" id="3.1.4.12" evidence="5"/>
<dbReference type="Proteomes" id="UP000887574">
    <property type="component" value="Unplaced"/>
</dbReference>
<feature type="transmembrane region" description="Helical" evidence="14">
    <location>
        <begin position="350"/>
        <end position="375"/>
    </location>
</feature>
<evidence type="ECO:0000256" key="13">
    <source>
        <dbReference type="ARBA" id="ARBA00023136"/>
    </source>
</evidence>
<keyword evidence="16" id="KW-1185">Reference proteome</keyword>
<reference evidence="17" key="1">
    <citation type="submission" date="2022-11" db="UniProtKB">
        <authorList>
            <consortium name="WormBaseParasite"/>
        </authorList>
    </citation>
    <scope>IDENTIFICATION</scope>
</reference>
<evidence type="ECO:0000256" key="1">
    <source>
        <dbReference type="ARBA" id="ARBA00004141"/>
    </source>
</evidence>
<dbReference type="Gene3D" id="3.60.10.10">
    <property type="entry name" value="Endonuclease/exonuclease/phosphatase"/>
    <property type="match status" value="1"/>
</dbReference>
<keyword evidence="10" id="KW-0746">Sphingolipid metabolism</keyword>
<comment type="pathway">
    <text evidence="3">Sphingolipid metabolism.</text>
</comment>
<evidence type="ECO:0000256" key="4">
    <source>
        <dbReference type="ARBA" id="ARBA00006335"/>
    </source>
</evidence>
<keyword evidence="7" id="KW-0479">Metal-binding</keyword>